<comment type="similarity">
    <text evidence="2">Belongs to the peptidase S54 family.</text>
</comment>
<keyword evidence="5 6" id="KW-0472">Membrane</keyword>
<dbReference type="Gene3D" id="1.20.1540.10">
    <property type="entry name" value="Rhomboid-like"/>
    <property type="match status" value="1"/>
</dbReference>
<gene>
    <name evidence="8" type="ORF">OSTQU699_LOCUS2366</name>
</gene>
<dbReference type="InterPro" id="IPR022764">
    <property type="entry name" value="Peptidase_S54_rhomboid_dom"/>
</dbReference>
<feature type="transmembrane region" description="Helical" evidence="6">
    <location>
        <begin position="179"/>
        <end position="197"/>
    </location>
</feature>
<evidence type="ECO:0000259" key="7">
    <source>
        <dbReference type="Pfam" id="PF01694"/>
    </source>
</evidence>
<dbReference type="AlphaFoldDB" id="A0A8S1IPH4"/>
<dbReference type="PANTHER" id="PTHR43731">
    <property type="entry name" value="RHOMBOID PROTEASE"/>
    <property type="match status" value="1"/>
</dbReference>
<protein>
    <recommendedName>
        <fullName evidence="7">Peptidase S54 rhomboid domain-containing protein</fullName>
    </recommendedName>
</protein>
<keyword evidence="9" id="KW-1185">Reference proteome</keyword>
<evidence type="ECO:0000256" key="3">
    <source>
        <dbReference type="ARBA" id="ARBA00022692"/>
    </source>
</evidence>
<dbReference type="InterPro" id="IPR050925">
    <property type="entry name" value="Rhomboid_protease_S54"/>
</dbReference>
<comment type="subcellular location">
    <subcellularLocation>
        <location evidence="1">Membrane</location>
        <topology evidence="1">Multi-pass membrane protein</topology>
    </subcellularLocation>
</comment>
<comment type="caution">
    <text evidence="8">The sequence shown here is derived from an EMBL/GenBank/DDBJ whole genome shotgun (WGS) entry which is preliminary data.</text>
</comment>
<dbReference type="Pfam" id="PF01694">
    <property type="entry name" value="Rhomboid"/>
    <property type="match status" value="1"/>
</dbReference>
<feature type="transmembrane region" description="Helical" evidence="6">
    <location>
        <begin position="234"/>
        <end position="251"/>
    </location>
</feature>
<evidence type="ECO:0000256" key="6">
    <source>
        <dbReference type="SAM" id="Phobius"/>
    </source>
</evidence>
<dbReference type="InterPro" id="IPR035952">
    <property type="entry name" value="Rhomboid-like_sf"/>
</dbReference>
<dbReference type="GO" id="GO:0016020">
    <property type="term" value="C:membrane"/>
    <property type="evidence" value="ECO:0007669"/>
    <property type="project" value="UniProtKB-SubCell"/>
</dbReference>
<dbReference type="Proteomes" id="UP000708148">
    <property type="component" value="Unassembled WGS sequence"/>
</dbReference>
<reference evidence="8" key="1">
    <citation type="submission" date="2020-12" db="EMBL/GenBank/DDBJ databases">
        <authorList>
            <person name="Iha C."/>
        </authorList>
    </citation>
    <scope>NUCLEOTIDE SEQUENCE</scope>
</reference>
<keyword evidence="3 6" id="KW-0812">Transmembrane</keyword>
<keyword evidence="4 6" id="KW-1133">Transmembrane helix</keyword>
<evidence type="ECO:0000256" key="5">
    <source>
        <dbReference type="ARBA" id="ARBA00023136"/>
    </source>
</evidence>
<proteinExistence type="inferred from homology"/>
<evidence type="ECO:0000313" key="9">
    <source>
        <dbReference type="Proteomes" id="UP000708148"/>
    </source>
</evidence>
<evidence type="ECO:0000313" key="8">
    <source>
        <dbReference type="EMBL" id="CAD7697005.1"/>
    </source>
</evidence>
<accession>A0A8S1IPH4</accession>
<evidence type="ECO:0000256" key="4">
    <source>
        <dbReference type="ARBA" id="ARBA00022989"/>
    </source>
</evidence>
<evidence type="ECO:0000256" key="2">
    <source>
        <dbReference type="ARBA" id="ARBA00009045"/>
    </source>
</evidence>
<dbReference type="OrthoDB" id="418595at2759"/>
<name>A0A8S1IPH4_9CHLO</name>
<dbReference type="EMBL" id="CAJHUC010000590">
    <property type="protein sequence ID" value="CAD7697005.1"/>
    <property type="molecule type" value="Genomic_DNA"/>
</dbReference>
<evidence type="ECO:0000256" key="1">
    <source>
        <dbReference type="ARBA" id="ARBA00004141"/>
    </source>
</evidence>
<dbReference type="PANTHER" id="PTHR43731:SF26">
    <property type="entry name" value="RHOMBOID-LIKE PROTEIN 10, CHLOROPLASTIC"/>
    <property type="match status" value="1"/>
</dbReference>
<sequence>MQMQSSGFLVDSLDSLLHGTAFEVYYRTSQCMVMFQCPLDQFERILVKRAFGCCLGCSVRSSANSNSITTFGNSQRRVTDSLIVINAMLFGLQAVSGQKLLLMGAKINSAISQGEWWRLMTAAFLHADILHLGFNCNALHQIGPMVEALSGSARFSVIYLGSAVAGNLASMALSPHMSVGASGAIFGVAASLAVFAYRHRALMGERADFLLKRLSDTAAINFMYGLIIRRIDNWGHLGGLLGGAALTYLLGPRLVAVRPRGTRNVQLVDRPPLPILADRRPERK</sequence>
<feature type="domain" description="Peptidase S54 rhomboid" evidence="7">
    <location>
        <begin position="114"/>
        <end position="252"/>
    </location>
</feature>
<feature type="transmembrane region" description="Helical" evidence="6">
    <location>
        <begin position="209"/>
        <end position="228"/>
    </location>
</feature>
<dbReference type="SUPFAM" id="SSF144091">
    <property type="entry name" value="Rhomboid-like"/>
    <property type="match status" value="1"/>
</dbReference>
<dbReference type="GO" id="GO:0004252">
    <property type="term" value="F:serine-type endopeptidase activity"/>
    <property type="evidence" value="ECO:0007669"/>
    <property type="project" value="InterPro"/>
</dbReference>
<organism evidence="8 9">
    <name type="scientific">Ostreobium quekettii</name>
    <dbReference type="NCBI Taxonomy" id="121088"/>
    <lineage>
        <taxon>Eukaryota</taxon>
        <taxon>Viridiplantae</taxon>
        <taxon>Chlorophyta</taxon>
        <taxon>core chlorophytes</taxon>
        <taxon>Ulvophyceae</taxon>
        <taxon>TCBD clade</taxon>
        <taxon>Bryopsidales</taxon>
        <taxon>Ostreobineae</taxon>
        <taxon>Ostreobiaceae</taxon>
        <taxon>Ostreobium</taxon>
    </lineage>
</organism>